<dbReference type="Gene3D" id="3.40.50.1240">
    <property type="entry name" value="Phosphoglycerate mutase-like"/>
    <property type="match status" value="1"/>
</dbReference>
<evidence type="ECO:0000313" key="2">
    <source>
        <dbReference type="EMBL" id="TGZ83925.1"/>
    </source>
</evidence>
<reference evidence="2 3" key="1">
    <citation type="submission" date="2019-04" db="EMBL/GenBank/DDBJ databases">
        <title>Comparative genomics and transcriptomics to analyze fruiting body development in filamentous ascomycetes.</title>
        <authorList>
            <consortium name="DOE Joint Genome Institute"/>
            <person name="Lutkenhaus R."/>
            <person name="Traeger S."/>
            <person name="Breuer J."/>
            <person name="Kuo A."/>
            <person name="Lipzen A."/>
            <person name="Pangilinan J."/>
            <person name="Dilworth D."/>
            <person name="Sandor L."/>
            <person name="Poggeler S."/>
            <person name="Barry K."/>
            <person name="Grigoriev I.V."/>
            <person name="Nowrousian M."/>
        </authorList>
    </citation>
    <scope>NUCLEOTIDE SEQUENCE [LARGE SCALE GENOMIC DNA]</scope>
    <source>
        <strain evidence="2 3">CBS 389.68</strain>
    </source>
</reference>
<dbReference type="InterPro" id="IPR013078">
    <property type="entry name" value="His_Pase_superF_clade-1"/>
</dbReference>
<dbReference type="EMBL" id="ML220113">
    <property type="protein sequence ID" value="TGZ83925.1"/>
    <property type="molecule type" value="Genomic_DNA"/>
</dbReference>
<organism evidence="2 3">
    <name type="scientific">Ascodesmis nigricans</name>
    <dbReference type="NCBI Taxonomy" id="341454"/>
    <lineage>
        <taxon>Eukaryota</taxon>
        <taxon>Fungi</taxon>
        <taxon>Dikarya</taxon>
        <taxon>Ascomycota</taxon>
        <taxon>Pezizomycotina</taxon>
        <taxon>Pezizomycetes</taxon>
        <taxon>Pezizales</taxon>
        <taxon>Ascodesmidaceae</taxon>
        <taxon>Ascodesmis</taxon>
    </lineage>
</organism>
<keyword evidence="3" id="KW-1185">Reference proteome</keyword>
<dbReference type="FunCoup" id="A0A4V3SJG7">
    <property type="interactions" value="142"/>
</dbReference>
<gene>
    <name evidence="2" type="ORF">EX30DRAFT_338514</name>
</gene>
<dbReference type="PANTHER" id="PTHR48100:SF44">
    <property type="entry name" value="PHOSPHATASE C1620.13-RELATED"/>
    <property type="match status" value="1"/>
</dbReference>
<dbReference type="CDD" id="cd07067">
    <property type="entry name" value="HP_PGM_like"/>
    <property type="match status" value="1"/>
</dbReference>
<dbReference type="AlphaFoldDB" id="A0A4V3SJG7"/>
<dbReference type="Pfam" id="PF00300">
    <property type="entry name" value="His_Phos_1"/>
    <property type="match status" value="1"/>
</dbReference>
<feature type="binding site" evidence="1">
    <location>
        <begin position="9"/>
        <end position="16"/>
    </location>
    <ligand>
        <name>substrate</name>
    </ligand>
</feature>
<dbReference type="PANTHER" id="PTHR48100">
    <property type="entry name" value="BROAD-SPECIFICITY PHOSPHATASE YOR283W-RELATED"/>
    <property type="match status" value="1"/>
</dbReference>
<name>A0A4V3SJG7_9PEZI</name>
<accession>A0A4V3SJG7</accession>
<dbReference type="GO" id="GO:0005829">
    <property type="term" value="C:cytosol"/>
    <property type="evidence" value="ECO:0007669"/>
    <property type="project" value="TreeGrafter"/>
</dbReference>
<dbReference type="GO" id="GO:0016791">
    <property type="term" value="F:phosphatase activity"/>
    <property type="evidence" value="ECO:0007669"/>
    <property type="project" value="TreeGrafter"/>
</dbReference>
<dbReference type="InterPro" id="IPR050275">
    <property type="entry name" value="PGM_Phosphatase"/>
</dbReference>
<dbReference type="InParanoid" id="A0A4V3SJG7"/>
<dbReference type="SMART" id="SM00855">
    <property type="entry name" value="PGAM"/>
    <property type="match status" value="1"/>
</dbReference>
<proteinExistence type="predicted"/>
<feature type="binding site" evidence="1">
    <location>
        <position position="61"/>
    </location>
    <ligand>
        <name>substrate</name>
    </ligand>
</feature>
<dbReference type="Proteomes" id="UP000298138">
    <property type="component" value="Unassembled WGS sequence"/>
</dbReference>
<dbReference type="STRING" id="341454.A0A4V3SJG7"/>
<sequence length="229" mass="25746">MPIRLILIRHAQTPHNATSTWAGRTDSTLTALGHTQAQHLGHYLSTHFPAPTRIFVSPLQRTHLTASHIPPYPSSLPREIVPEIKERDFGPVDDTPHTVMPDPAGVETMESVELRADGFWERWWEEGVLKGAEGKGEDQLVVAVSHGAFIPALWKVMERRWEVVGEAKGEDTMGRWRNTAFCVLRFEEKVEGGWRVMVERNMGTPHLDATMTTKQPVIGEEGATYKPKV</sequence>
<dbReference type="OrthoDB" id="354304at2759"/>
<evidence type="ECO:0000256" key="1">
    <source>
        <dbReference type="PIRSR" id="PIRSR613078-2"/>
    </source>
</evidence>
<evidence type="ECO:0000313" key="3">
    <source>
        <dbReference type="Proteomes" id="UP000298138"/>
    </source>
</evidence>
<dbReference type="InterPro" id="IPR029033">
    <property type="entry name" value="His_PPase_superfam"/>
</dbReference>
<dbReference type="SUPFAM" id="SSF53254">
    <property type="entry name" value="Phosphoglycerate mutase-like"/>
    <property type="match status" value="1"/>
</dbReference>
<protein>
    <submittedName>
        <fullName evidence="2">Phosphoglycerate mutase-like protein</fullName>
    </submittedName>
</protein>